<dbReference type="PANTHER" id="PTHR28527:SF1">
    <property type="entry name" value="SWI5-DEPENDENT RECOMBINATION DNA REPAIR PROTEIN 1"/>
    <property type="match status" value="1"/>
</dbReference>
<reference evidence="2" key="2">
    <citation type="submission" date="2021-01" db="EMBL/GenBank/DDBJ databases">
        <authorList>
            <person name="Schikora-Tamarit M.A."/>
        </authorList>
    </citation>
    <scope>NUCLEOTIDE SEQUENCE</scope>
    <source>
        <strain evidence="2">CBS6341</strain>
    </source>
</reference>
<feature type="region of interest" description="Disordered" evidence="1">
    <location>
        <begin position="19"/>
        <end position="97"/>
    </location>
</feature>
<accession>A0A9P8PK82</accession>
<sequence>MQTDETCRKDTDFPASTVIPLKASSAQSLPPVDKLVDDSQPESSKKQKLNPDYDIKEELNSKKIPLKQTIRSDQESSRVQSLNETEKPDLTPPRSLRSYESINEKSPINETTLSNSVAEKIQVQANIQKAAIELRREENSLDSQLRTLRTRLQTVKAAKKIIFNNEIEKTSRLIDKWRDVTQKASNYLLNSALEKVNKQGGKKEFVKREKEGLRETMEYSVDSSFQDKYQEVTQSYEFKVMDEKDRNKWLESLEIQQQKEMEDIDKSLDLELGNDDENDDDDFTMRDLYKRLKMNYKLVYPDSIN</sequence>
<evidence type="ECO:0000256" key="1">
    <source>
        <dbReference type="SAM" id="MobiDB-lite"/>
    </source>
</evidence>
<dbReference type="Proteomes" id="UP000769528">
    <property type="component" value="Unassembled WGS sequence"/>
</dbReference>
<dbReference type="GO" id="GO:0006310">
    <property type="term" value="P:DNA recombination"/>
    <property type="evidence" value="ECO:0007669"/>
    <property type="project" value="TreeGrafter"/>
</dbReference>
<evidence type="ECO:0008006" key="4">
    <source>
        <dbReference type="Google" id="ProtNLM"/>
    </source>
</evidence>
<dbReference type="EMBL" id="JAEUBF010001112">
    <property type="protein sequence ID" value="KAH3672837.1"/>
    <property type="molecule type" value="Genomic_DNA"/>
</dbReference>
<dbReference type="PANTHER" id="PTHR28527">
    <property type="entry name" value="MATING-TYPE SWITCHING PROTEIN SWI2-RELATED"/>
    <property type="match status" value="1"/>
</dbReference>
<dbReference type="Gene3D" id="6.10.140.1020">
    <property type="match status" value="1"/>
</dbReference>
<evidence type="ECO:0000313" key="3">
    <source>
        <dbReference type="Proteomes" id="UP000769528"/>
    </source>
</evidence>
<evidence type="ECO:0000313" key="2">
    <source>
        <dbReference type="EMBL" id="KAH3672837.1"/>
    </source>
</evidence>
<feature type="compositionally biased region" description="Basic and acidic residues" evidence="1">
    <location>
        <begin position="43"/>
        <end position="61"/>
    </location>
</feature>
<comment type="caution">
    <text evidence="2">The sequence shown here is derived from an EMBL/GenBank/DDBJ whole genome shotgun (WGS) entry which is preliminary data.</text>
</comment>
<reference evidence="2" key="1">
    <citation type="journal article" date="2021" name="Open Biol.">
        <title>Shared evolutionary footprints suggest mitochondrial oxidative damage underlies multiple complex I losses in fungi.</title>
        <authorList>
            <person name="Schikora-Tamarit M.A."/>
            <person name="Marcet-Houben M."/>
            <person name="Nosek J."/>
            <person name="Gabaldon T."/>
        </authorList>
    </citation>
    <scope>NUCLEOTIDE SEQUENCE</scope>
    <source>
        <strain evidence="2">CBS6341</strain>
    </source>
</reference>
<protein>
    <recommendedName>
        <fullName evidence="4">Meiosis protein 5</fullName>
    </recommendedName>
</protein>
<dbReference type="OrthoDB" id="3980894at2759"/>
<proteinExistence type="predicted"/>
<organism evidence="2 3">
    <name type="scientific">Wickerhamomyces mucosus</name>
    <dbReference type="NCBI Taxonomy" id="1378264"/>
    <lineage>
        <taxon>Eukaryota</taxon>
        <taxon>Fungi</taxon>
        <taxon>Dikarya</taxon>
        <taxon>Ascomycota</taxon>
        <taxon>Saccharomycotina</taxon>
        <taxon>Saccharomycetes</taxon>
        <taxon>Phaffomycetales</taxon>
        <taxon>Wickerhamomycetaceae</taxon>
        <taxon>Wickerhamomyces</taxon>
    </lineage>
</organism>
<keyword evidence="3" id="KW-1185">Reference proteome</keyword>
<gene>
    <name evidence="2" type="ORF">WICMUC_004059</name>
</gene>
<name>A0A9P8PK82_9ASCO</name>
<dbReference type="AlphaFoldDB" id="A0A9P8PK82"/>